<dbReference type="Proteomes" id="UP000824469">
    <property type="component" value="Unassembled WGS sequence"/>
</dbReference>
<gene>
    <name evidence="3" type="ORF">KI387_005660</name>
</gene>
<feature type="domain" description="S1 motif" evidence="2">
    <location>
        <begin position="772"/>
        <end position="840"/>
    </location>
</feature>
<feature type="region of interest" description="Disordered" evidence="1">
    <location>
        <begin position="485"/>
        <end position="517"/>
    </location>
</feature>
<feature type="compositionally biased region" description="Basic and acidic residues" evidence="1">
    <location>
        <begin position="355"/>
        <end position="373"/>
    </location>
</feature>
<name>A0AA38GLF0_TAXCH</name>
<dbReference type="PANTHER" id="PTHR47600">
    <property type="entry name" value="NUCLEIC ACID-BINDING, OB-FOLD-LIKE PROTEIN"/>
    <property type="match status" value="1"/>
</dbReference>
<feature type="region of interest" description="Disordered" evidence="1">
    <location>
        <begin position="355"/>
        <end position="383"/>
    </location>
</feature>
<dbReference type="PANTHER" id="PTHR47600:SF1">
    <property type="entry name" value="NUCLEIC ACID-BINDING, OB-FOLD-LIKE PROTEIN"/>
    <property type="match status" value="1"/>
</dbReference>
<comment type="caution">
    <text evidence="3">The sequence shown here is derived from an EMBL/GenBank/DDBJ whole genome shotgun (WGS) entry which is preliminary data.</text>
</comment>
<dbReference type="GO" id="GO:0003676">
    <property type="term" value="F:nucleic acid binding"/>
    <property type="evidence" value="ECO:0007669"/>
    <property type="project" value="InterPro"/>
</dbReference>
<feature type="non-terminal residue" evidence="3">
    <location>
        <position position="1"/>
    </location>
</feature>
<dbReference type="Gene3D" id="2.40.50.140">
    <property type="entry name" value="Nucleic acid-binding proteins"/>
    <property type="match status" value="1"/>
</dbReference>
<evidence type="ECO:0000313" key="3">
    <source>
        <dbReference type="EMBL" id="KAH9325482.1"/>
    </source>
</evidence>
<protein>
    <recommendedName>
        <fullName evidence="2">S1 motif domain-containing protein</fullName>
    </recommendedName>
</protein>
<dbReference type="AlphaFoldDB" id="A0AA38GLF0"/>
<dbReference type="InterPro" id="IPR003029">
    <property type="entry name" value="S1_domain"/>
</dbReference>
<proteinExistence type="predicted"/>
<organism evidence="3 4">
    <name type="scientific">Taxus chinensis</name>
    <name type="common">Chinese yew</name>
    <name type="synonym">Taxus wallichiana var. chinensis</name>
    <dbReference type="NCBI Taxonomy" id="29808"/>
    <lineage>
        <taxon>Eukaryota</taxon>
        <taxon>Viridiplantae</taxon>
        <taxon>Streptophyta</taxon>
        <taxon>Embryophyta</taxon>
        <taxon>Tracheophyta</taxon>
        <taxon>Spermatophyta</taxon>
        <taxon>Pinopsida</taxon>
        <taxon>Pinidae</taxon>
        <taxon>Conifers II</taxon>
        <taxon>Cupressales</taxon>
        <taxon>Taxaceae</taxon>
        <taxon>Taxus</taxon>
    </lineage>
</organism>
<dbReference type="SUPFAM" id="SSF50249">
    <property type="entry name" value="Nucleic acid-binding proteins"/>
    <property type="match status" value="1"/>
</dbReference>
<evidence type="ECO:0000259" key="2">
    <source>
        <dbReference type="PROSITE" id="PS50126"/>
    </source>
</evidence>
<evidence type="ECO:0000313" key="4">
    <source>
        <dbReference type="Proteomes" id="UP000824469"/>
    </source>
</evidence>
<dbReference type="PROSITE" id="PS50126">
    <property type="entry name" value="S1"/>
    <property type="match status" value="1"/>
</dbReference>
<dbReference type="SMART" id="SM00316">
    <property type="entry name" value="S1"/>
    <property type="match status" value="1"/>
</dbReference>
<dbReference type="InterPro" id="IPR012340">
    <property type="entry name" value="NA-bd_OB-fold"/>
</dbReference>
<dbReference type="Pfam" id="PF00575">
    <property type="entry name" value="S1"/>
    <property type="match status" value="1"/>
</dbReference>
<accession>A0AA38GLF0</accession>
<sequence length="932" mass="104611">MHKENRKLSPILVVRGEKVIKDESISIKLGHVEKPDKLFGNNHDSSFNARIKHQTSEQIGPYGPELEHADENGNGDNIASKDVELDEEQMMDLQFGILIGEDPKETLAKVIEKKLNPGMTYLDIEKSIKRRDGLPLKRPLPNSLTNAEVLQLTNFPKSQSVSRNNTGKRKSLDLVRPIMRREGKGVVLPTDPNKLGSHTKPLSTESNSKNITRDVLLRKPSARNKAFETLGIAPRPTTPYSLSDKKKEKSKRSLEYIGLLRRPETTKIDSNSSNIPRDLKAQEAIIEDSLGSKTDGANTYAAAQKQISERGDIKRENKISVMRPTMPRDPGISMVHEIDLERSNGNVEHEHCNEIQHREDVSSLPSRESREMDDSVPASFKSDKKSKAEVNISVLVAKPPVKMKNQQAKECIQDYKEGVEIKTEAQHIQQTIGIDSESAKLLAPRPVGSPKDYLSEENIAKRKSREFQDSPIRPLVNEIAGQHSNGVHTKIGTGSDLPSCGQDSEERTYISDGPEDNNEKSFFHLTNAVSSNHSDGVEDALDKKAHWPTLVDSALINPFYEMAPLANNIHAKKFERNVQTSDQPNEIFSLAVKEGEDRDWARAEILHSLGGFEEVELLSCSNMGFTVSFGSLLGLLPYRNLSLRRRPYTFEAWLRKKVLDPSKFQNDMGSESIKHFDKSVLTLGLTFPNKEDTIHSEEEISAAVVTNEYQNLLNWYNKDRTRFLSSFVGQKTRATVTLVDRKSGRLLFSEKLKQNRESAEKKASLMDKLNIGDIVTCQVTRITSFGVFVELDGVPALIHQSELSWDPAWDVNLHLNVGEVLKAKVCGLDRSFQRINLSLKQLKLDPLLETLESVVKEDDHMTGNLEYAEINTKWPEVDSLIRELELVAGIQSVSKGRFLLSPGLAPSFQVYLSDTHGDGYKILARSENRVQE</sequence>
<reference evidence="3 4" key="1">
    <citation type="journal article" date="2021" name="Nat. Plants">
        <title>The Taxus genome provides insights into paclitaxel biosynthesis.</title>
        <authorList>
            <person name="Xiong X."/>
            <person name="Gou J."/>
            <person name="Liao Q."/>
            <person name="Li Y."/>
            <person name="Zhou Q."/>
            <person name="Bi G."/>
            <person name="Li C."/>
            <person name="Du R."/>
            <person name="Wang X."/>
            <person name="Sun T."/>
            <person name="Guo L."/>
            <person name="Liang H."/>
            <person name="Lu P."/>
            <person name="Wu Y."/>
            <person name="Zhang Z."/>
            <person name="Ro D.K."/>
            <person name="Shang Y."/>
            <person name="Huang S."/>
            <person name="Yan J."/>
        </authorList>
    </citation>
    <scope>NUCLEOTIDE SEQUENCE [LARGE SCALE GENOMIC DNA]</scope>
    <source>
        <strain evidence="3">Ta-2019</strain>
    </source>
</reference>
<feature type="region of interest" description="Disordered" evidence="1">
    <location>
        <begin position="185"/>
        <end position="206"/>
    </location>
</feature>
<evidence type="ECO:0000256" key="1">
    <source>
        <dbReference type="SAM" id="MobiDB-lite"/>
    </source>
</evidence>
<keyword evidence="4" id="KW-1185">Reference proteome</keyword>
<dbReference type="EMBL" id="JAHRHJ020000002">
    <property type="protein sequence ID" value="KAH9325482.1"/>
    <property type="molecule type" value="Genomic_DNA"/>
</dbReference>